<evidence type="ECO:0000313" key="3">
    <source>
        <dbReference type="Proteomes" id="UP000575898"/>
    </source>
</evidence>
<proteinExistence type="predicted"/>
<keyword evidence="1" id="KW-0812">Transmembrane</keyword>
<dbReference type="AlphaFoldDB" id="A0A840MMK8"/>
<evidence type="ECO:0000313" key="2">
    <source>
        <dbReference type="EMBL" id="MBB5020384.1"/>
    </source>
</evidence>
<protein>
    <recommendedName>
        <fullName evidence="4">Inner membrane protein</fullName>
    </recommendedName>
</protein>
<keyword evidence="3" id="KW-1185">Reference proteome</keyword>
<name>A0A840MMK8_9PROT</name>
<dbReference type="Proteomes" id="UP000575898">
    <property type="component" value="Unassembled WGS sequence"/>
</dbReference>
<gene>
    <name evidence="2" type="ORF">HNQ59_003703</name>
</gene>
<dbReference type="RefSeq" id="WP_184041785.1">
    <property type="nucleotide sequence ID" value="NZ_JACHHY010000033.1"/>
</dbReference>
<evidence type="ECO:0000256" key="1">
    <source>
        <dbReference type="SAM" id="Phobius"/>
    </source>
</evidence>
<reference evidence="2 3" key="1">
    <citation type="submission" date="2020-08" db="EMBL/GenBank/DDBJ databases">
        <title>Genomic Encyclopedia of Type Strains, Phase IV (KMG-IV): sequencing the most valuable type-strain genomes for metagenomic binning, comparative biology and taxonomic classification.</title>
        <authorList>
            <person name="Goeker M."/>
        </authorList>
    </citation>
    <scope>NUCLEOTIDE SEQUENCE [LARGE SCALE GENOMIC DNA]</scope>
    <source>
        <strain evidence="2 3">DSM 27165</strain>
    </source>
</reference>
<dbReference type="EMBL" id="JACHHY010000033">
    <property type="protein sequence ID" value="MBB5020384.1"/>
    <property type="molecule type" value="Genomic_DNA"/>
</dbReference>
<feature type="transmembrane region" description="Helical" evidence="1">
    <location>
        <begin position="7"/>
        <end position="26"/>
    </location>
</feature>
<feature type="transmembrane region" description="Helical" evidence="1">
    <location>
        <begin position="46"/>
        <end position="67"/>
    </location>
</feature>
<keyword evidence="1" id="KW-0472">Membrane</keyword>
<organism evidence="2 3">
    <name type="scientific">Chitinivorax tropicus</name>
    <dbReference type="NCBI Taxonomy" id="714531"/>
    <lineage>
        <taxon>Bacteria</taxon>
        <taxon>Pseudomonadati</taxon>
        <taxon>Pseudomonadota</taxon>
        <taxon>Betaproteobacteria</taxon>
        <taxon>Chitinivorax</taxon>
    </lineage>
</organism>
<keyword evidence="1" id="KW-1133">Transmembrane helix</keyword>
<comment type="caution">
    <text evidence="2">The sequence shown here is derived from an EMBL/GenBank/DDBJ whole genome shotgun (WGS) entry which is preliminary data.</text>
</comment>
<sequence>MQKAISVLWPSFLVAGIMTILFFTFLDPADLVIFGTSLAEYRVATYSLGFFVFWLFALGDSWLTLFFQRNPNDINRFCTLDSHQTNQAQH</sequence>
<evidence type="ECO:0008006" key="4">
    <source>
        <dbReference type="Google" id="ProtNLM"/>
    </source>
</evidence>
<accession>A0A840MMK8</accession>